<accession>A0ABV2YDL5</accession>
<organism evidence="3 4">
    <name type="scientific">Streptomyces fragilis</name>
    <dbReference type="NCBI Taxonomy" id="67301"/>
    <lineage>
        <taxon>Bacteria</taxon>
        <taxon>Bacillati</taxon>
        <taxon>Actinomycetota</taxon>
        <taxon>Actinomycetes</taxon>
        <taxon>Kitasatosporales</taxon>
        <taxon>Streptomycetaceae</taxon>
        <taxon>Streptomyces</taxon>
    </lineage>
</organism>
<dbReference type="Pfam" id="PF08327">
    <property type="entry name" value="AHSA1"/>
    <property type="match status" value="1"/>
</dbReference>
<gene>
    <name evidence="3" type="ORF">AB0E65_06320</name>
</gene>
<dbReference type="RefSeq" id="WP_108955162.1">
    <property type="nucleotide sequence ID" value="NZ_BEVZ01000005.1"/>
</dbReference>
<evidence type="ECO:0000313" key="3">
    <source>
        <dbReference type="EMBL" id="MEU3553828.1"/>
    </source>
</evidence>
<dbReference type="InterPro" id="IPR023393">
    <property type="entry name" value="START-like_dom_sf"/>
</dbReference>
<evidence type="ECO:0000259" key="2">
    <source>
        <dbReference type="Pfam" id="PF08327"/>
    </source>
</evidence>
<reference evidence="3 4" key="1">
    <citation type="submission" date="2024-06" db="EMBL/GenBank/DDBJ databases">
        <title>The Natural Products Discovery Center: Release of the First 8490 Sequenced Strains for Exploring Actinobacteria Biosynthetic Diversity.</title>
        <authorList>
            <person name="Kalkreuter E."/>
            <person name="Kautsar S.A."/>
            <person name="Yang D."/>
            <person name="Bader C.D."/>
            <person name="Teijaro C.N."/>
            <person name="Fluegel L."/>
            <person name="Davis C.M."/>
            <person name="Simpson J.R."/>
            <person name="Lauterbach L."/>
            <person name="Steele A.D."/>
            <person name="Gui C."/>
            <person name="Meng S."/>
            <person name="Li G."/>
            <person name="Viehrig K."/>
            <person name="Ye F."/>
            <person name="Su P."/>
            <person name="Kiefer A.F."/>
            <person name="Nichols A."/>
            <person name="Cepeda A.J."/>
            <person name="Yan W."/>
            <person name="Fan B."/>
            <person name="Jiang Y."/>
            <person name="Adhikari A."/>
            <person name="Zheng C.-J."/>
            <person name="Schuster L."/>
            <person name="Cowan T.M."/>
            <person name="Smanski M.J."/>
            <person name="Chevrette M.G."/>
            <person name="De Carvalho L.P.S."/>
            <person name="Shen B."/>
        </authorList>
    </citation>
    <scope>NUCLEOTIDE SEQUENCE [LARGE SCALE GENOMIC DNA]</scope>
    <source>
        <strain evidence="3 4">NPDC038104</strain>
    </source>
</reference>
<evidence type="ECO:0000256" key="1">
    <source>
        <dbReference type="ARBA" id="ARBA00006817"/>
    </source>
</evidence>
<proteinExistence type="inferred from homology"/>
<dbReference type="SUPFAM" id="SSF55961">
    <property type="entry name" value="Bet v1-like"/>
    <property type="match status" value="1"/>
</dbReference>
<name>A0ABV2YDL5_9ACTN</name>
<dbReference type="InterPro" id="IPR013538">
    <property type="entry name" value="ASHA1/2-like_C"/>
</dbReference>
<dbReference type="CDD" id="cd07814">
    <property type="entry name" value="SRPBCC_CalC_Aha1-like"/>
    <property type="match status" value="1"/>
</dbReference>
<dbReference type="Gene3D" id="3.30.530.20">
    <property type="match status" value="1"/>
</dbReference>
<protein>
    <submittedName>
        <fullName evidence="3">SRPBCC domain-containing protein</fullName>
    </submittedName>
</protein>
<dbReference type="EMBL" id="JBEZUR010000006">
    <property type="protein sequence ID" value="MEU3553828.1"/>
    <property type="molecule type" value="Genomic_DNA"/>
</dbReference>
<dbReference type="Proteomes" id="UP001550850">
    <property type="component" value="Unassembled WGS sequence"/>
</dbReference>
<sequence>MTVTSVNEDFDQLELTLAADFDAPVERVWQLWADPRKLERWWGPPSYPATVDEFDLNPGGTVGYHMTGPEGDQPHGWWKVDSVAPPTRLEFTDGFADDHGEPLPDSPRIGMRVSLTRRGTAGSGTRMELSSTFRNEQEMHQMSDMGMAEGMREAAEQMDRLLG</sequence>
<evidence type="ECO:0000313" key="4">
    <source>
        <dbReference type="Proteomes" id="UP001550850"/>
    </source>
</evidence>
<feature type="domain" description="Activator of Hsp90 ATPase homologue 1/2-like C-terminal" evidence="2">
    <location>
        <begin position="22"/>
        <end position="163"/>
    </location>
</feature>
<keyword evidence="4" id="KW-1185">Reference proteome</keyword>
<comment type="similarity">
    <text evidence="1">Belongs to the AHA1 family.</text>
</comment>
<comment type="caution">
    <text evidence="3">The sequence shown here is derived from an EMBL/GenBank/DDBJ whole genome shotgun (WGS) entry which is preliminary data.</text>
</comment>